<evidence type="ECO:0000313" key="4">
    <source>
        <dbReference type="Proteomes" id="UP001155079"/>
    </source>
</evidence>
<feature type="domain" description="Carrier" evidence="1">
    <location>
        <begin position="4"/>
        <end position="83"/>
    </location>
</feature>
<dbReference type="InterPro" id="IPR009081">
    <property type="entry name" value="PP-bd_ACP"/>
</dbReference>
<evidence type="ECO:0000313" key="5">
    <source>
        <dbReference type="Proteomes" id="UP001155380"/>
    </source>
</evidence>
<dbReference type="AlphaFoldDB" id="A0AAJ1FK59"/>
<evidence type="ECO:0000313" key="3">
    <source>
        <dbReference type="EMBL" id="MCO5958956.1"/>
    </source>
</evidence>
<dbReference type="RefSeq" id="WP_250914437.1">
    <property type="nucleotide sequence ID" value="NZ_JAMQAY010000008.1"/>
</dbReference>
<protein>
    <submittedName>
        <fullName evidence="3">Acyl carrier protein</fullName>
    </submittedName>
</protein>
<keyword evidence="4" id="KW-1185">Reference proteome</keyword>
<dbReference type="SUPFAM" id="SSF47336">
    <property type="entry name" value="ACP-like"/>
    <property type="match status" value="1"/>
</dbReference>
<accession>A0AAJ1FK59</accession>
<name>A0AAJ1FK59_9HYPH</name>
<dbReference type="PROSITE" id="PS50075">
    <property type="entry name" value="CARRIER"/>
    <property type="match status" value="1"/>
</dbReference>
<dbReference type="InterPro" id="IPR036736">
    <property type="entry name" value="ACP-like_sf"/>
</dbReference>
<evidence type="ECO:0000259" key="1">
    <source>
        <dbReference type="PROSITE" id="PS50075"/>
    </source>
</evidence>
<dbReference type="EMBL" id="JAMQAY010000008">
    <property type="protein sequence ID" value="MCM2403262.1"/>
    <property type="molecule type" value="Genomic_DNA"/>
</dbReference>
<organism evidence="3 5">
    <name type="scientific">Ciceribacter sichuanensis</name>
    <dbReference type="NCBI Taxonomy" id="2949647"/>
    <lineage>
        <taxon>Bacteria</taxon>
        <taxon>Pseudomonadati</taxon>
        <taxon>Pseudomonadota</taxon>
        <taxon>Alphaproteobacteria</taxon>
        <taxon>Hyphomicrobiales</taxon>
        <taxon>Rhizobiaceae</taxon>
        <taxon>Ciceribacter</taxon>
    </lineage>
</organism>
<gene>
    <name evidence="2" type="ORF">NBH20_19000</name>
    <name evidence="3" type="ORF">NBH21_19435</name>
</gene>
<sequence length="85" mass="9392">MINSKLLQTVRGFIADNFLFRAENEALGDDQSLLDSGIVDSTGVLEIIAFLEQTYEISIADSEIVPENLDSVGRIADYVERKRAA</sequence>
<dbReference type="Gene3D" id="1.10.1200.10">
    <property type="entry name" value="ACP-like"/>
    <property type="match status" value="1"/>
</dbReference>
<dbReference type="EMBL" id="JAMXLX010000007">
    <property type="protein sequence ID" value="MCO5958956.1"/>
    <property type="molecule type" value="Genomic_DNA"/>
</dbReference>
<dbReference type="Pfam" id="PF00550">
    <property type="entry name" value="PP-binding"/>
    <property type="match status" value="1"/>
</dbReference>
<proteinExistence type="predicted"/>
<reference evidence="3 4" key="1">
    <citation type="submission" date="2022-06" db="EMBL/GenBank/DDBJ databases">
        <authorList>
            <person name="Sun Q."/>
        </authorList>
    </citation>
    <scope>NUCLEOTIDE SEQUENCE</scope>
    <source>
        <strain evidence="3">S101</strain>
        <strain evidence="2 4">S153</strain>
    </source>
</reference>
<dbReference type="Proteomes" id="UP001155079">
    <property type="component" value="Unassembled WGS sequence"/>
</dbReference>
<comment type="caution">
    <text evidence="3">The sequence shown here is derived from an EMBL/GenBank/DDBJ whole genome shotgun (WGS) entry which is preliminary data.</text>
</comment>
<dbReference type="Proteomes" id="UP001155380">
    <property type="component" value="Unassembled WGS sequence"/>
</dbReference>
<evidence type="ECO:0000313" key="2">
    <source>
        <dbReference type="EMBL" id="MCM2403262.1"/>
    </source>
</evidence>